<dbReference type="InterPro" id="IPR011029">
    <property type="entry name" value="DEATH-like_dom_sf"/>
</dbReference>
<keyword evidence="15" id="KW-1185">Reference proteome</keyword>
<keyword evidence="6 9" id="KW-1015">Disulfide bond</keyword>
<gene>
    <name evidence="14" type="primary">LOC107721544</name>
</gene>
<evidence type="ECO:0000256" key="11">
    <source>
        <dbReference type="SAM" id="SignalP"/>
    </source>
</evidence>
<reference evidence="14" key="1">
    <citation type="submission" date="2025-08" db="UniProtKB">
        <authorList>
            <consortium name="Ensembl"/>
        </authorList>
    </citation>
    <scope>IDENTIFICATION</scope>
</reference>
<feature type="disulfide bond" evidence="9">
    <location>
        <begin position="100"/>
        <end position="118"/>
    </location>
</feature>
<dbReference type="Proteomes" id="UP000472270">
    <property type="component" value="Unassembled WGS sequence"/>
</dbReference>
<dbReference type="FunFam" id="1.10.533.10:FF:000098">
    <property type="entry name" value="Hematopoietic death receptor"/>
    <property type="match status" value="1"/>
</dbReference>
<feature type="disulfide bond" evidence="9">
    <location>
        <begin position="141"/>
        <end position="159"/>
    </location>
</feature>
<dbReference type="PROSITE" id="PS00652">
    <property type="entry name" value="TNFR_NGFR_1"/>
    <property type="match status" value="1"/>
</dbReference>
<dbReference type="GO" id="GO:0009986">
    <property type="term" value="C:cell surface"/>
    <property type="evidence" value="ECO:0007669"/>
    <property type="project" value="TreeGrafter"/>
</dbReference>
<reference evidence="14" key="2">
    <citation type="submission" date="2025-09" db="UniProtKB">
        <authorList>
            <consortium name="Ensembl"/>
        </authorList>
    </citation>
    <scope>IDENTIFICATION</scope>
</reference>
<organism evidence="14 15">
    <name type="scientific">Sinocyclocheilus rhinocerous</name>
    <dbReference type="NCBI Taxonomy" id="307959"/>
    <lineage>
        <taxon>Eukaryota</taxon>
        <taxon>Metazoa</taxon>
        <taxon>Chordata</taxon>
        <taxon>Craniata</taxon>
        <taxon>Vertebrata</taxon>
        <taxon>Euteleostomi</taxon>
        <taxon>Actinopterygii</taxon>
        <taxon>Neopterygii</taxon>
        <taxon>Teleostei</taxon>
        <taxon>Ostariophysi</taxon>
        <taxon>Cypriniformes</taxon>
        <taxon>Cyprinidae</taxon>
        <taxon>Cyprininae</taxon>
        <taxon>Sinocyclocheilus</taxon>
    </lineage>
</organism>
<keyword evidence="8" id="KW-0325">Glycoprotein</keyword>
<evidence type="ECO:0000256" key="10">
    <source>
        <dbReference type="SAM" id="Phobius"/>
    </source>
</evidence>
<evidence type="ECO:0000256" key="3">
    <source>
        <dbReference type="ARBA" id="ARBA00022729"/>
    </source>
</evidence>
<feature type="domain" description="TNFR-Cys" evidence="13">
    <location>
        <begin position="78"/>
        <end position="118"/>
    </location>
</feature>
<evidence type="ECO:0000256" key="6">
    <source>
        <dbReference type="ARBA" id="ARBA00023157"/>
    </source>
</evidence>
<keyword evidence="10" id="KW-0812">Transmembrane</keyword>
<dbReference type="CDD" id="cd10580">
    <property type="entry name" value="TNFRSF10"/>
    <property type="match status" value="1"/>
</dbReference>
<evidence type="ECO:0000256" key="5">
    <source>
        <dbReference type="ARBA" id="ARBA00023136"/>
    </source>
</evidence>
<feature type="disulfide bond" evidence="9">
    <location>
        <begin position="120"/>
        <end position="135"/>
    </location>
</feature>
<dbReference type="InterPro" id="IPR034029">
    <property type="entry name" value="TNFRSF10A/B_death"/>
</dbReference>
<evidence type="ECO:0000313" key="14">
    <source>
        <dbReference type="Ensembl" id="ENSSRHP00000057282.1"/>
    </source>
</evidence>
<feature type="transmembrane region" description="Helical" evidence="10">
    <location>
        <begin position="171"/>
        <end position="192"/>
    </location>
</feature>
<dbReference type="SMART" id="SM00208">
    <property type="entry name" value="TNFR"/>
    <property type="match status" value="3"/>
</dbReference>
<dbReference type="PANTHER" id="PTHR46330:SF6">
    <property type="entry name" value="HEMATOPOIETIC DEATH RECEPTOR-RELATED"/>
    <property type="match status" value="1"/>
</dbReference>
<feature type="chain" id="PRO_5025347951" evidence="11">
    <location>
        <begin position="21"/>
        <end position="406"/>
    </location>
</feature>
<dbReference type="Pfam" id="PF00531">
    <property type="entry name" value="Death"/>
    <property type="match status" value="1"/>
</dbReference>
<dbReference type="Gene3D" id="1.10.533.10">
    <property type="entry name" value="Death Domain, Fas"/>
    <property type="match status" value="1"/>
</dbReference>
<dbReference type="SUPFAM" id="SSF57586">
    <property type="entry name" value="TNF receptor-like"/>
    <property type="match status" value="2"/>
</dbReference>
<dbReference type="PROSITE" id="PS50017">
    <property type="entry name" value="DEATH_DOMAIN"/>
    <property type="match status" value="1"/>
</dbReference>
<dbReference type="InterPro" id="IPR052491">
    <property type="entry name" value="TNFRSF10"/>
</dbReference>
<feature type="domain" description="Death" evidence="12">
    <location>
        <begin position="331"/>
        <end position="395"/>
    </location>
</feature>
<evidence type="ECO:0000259" key="12">
    <source>
        <dbReference type="PROSITE" id="PS50017"/>
    </source>
</evidence>
<evidence type="ECO:0000256" key="1">
    <source>
        <dbReference type="ARBA" id="ARBA00004370"/>
    </source>
</evidence>
<evidence type="ECO:0000313" key="15">
    <source>
        <dbReference type="Proteomes" id="UP000472270"/>
    </source>
</evidence>
<dbReference type="InterPro" id="IPR034024">
    <property type="entry name" value="TNFRSF10_N"/>
</dbReference>
<keyword evidence="3 11" id="KW-0732">Signal</keyword>
<keyword evidence="5 10" id="KW-0472">Membrane</keyword>
<feature type="disulfide bond" evidence="9">
    <location>
        <begin position="97"/>
        <end position="110"/>
    </location>
</feature>
<evidence type="ECO:0000256" key="8">
    <source>
        <dbReference type="ARBA" id="ARBA00023180"/>
    </source>
</evidence>
<comment type="subcellular location">
    <subcellularLocation>
        <location evidence="1">Membrane</location>
    </subcellularLocation>
</comment>
<dbReference type="PROSITE" id="PS50050">
    <property type="entry name" value="TNFR_NGFR_2"/>
    <property type="match status" value="2"/>
</dbReference>
<evidence type="ECO:0000259" key="13">
    <source>
        <dbReference type="PROSITE" id="PS50050"/>
    </source>
</evidence>
<keyword evidence="2" id="KW-0053">Apoptosis</keyword>
<dbReference type="InterPro" id="IPR001368">
    <property type="entry name" value="TNFR/NGFR_Cys_rich_reg"/>
</dbReference>
<feature type="repeat" description="TNFR-Cys" evidence="9">
    <location>
        <begin position="119"/>
        <end position="159"/>
    </location>
</feature>
<dbReference type="Ensembl" id="ENSSRHT00000058882.1">
    <property type="protein sequence ID" value="ENSSRHP00000057282.1"/>
    <property type="gene ID" value="ENSSRHG00000028735.1"/>
</dbReference>
<dbReference type="GO" id="GO:0036462">
    <property type="term" value="P:TRAIL-activated apoptotic signaling pathway"/>
    <property type="evidence" value="ECO:0007669"/>
    <property type="project" value="TreeGrafter"/>
</dbReference>
<dbReference type="GO" id="GO:0043065">
    <property type="term" value="P:positive regulation of apoptotic process"/>
    <property type="evidence" value="ECO:0007669"/>
    <property type="project" value="TreeGrafter"/>
</dbReference>
<evidence type="ECO:0000256" key="2">
    <source>
        <dbReference type="ARBA" id="ARBA00022703"/>
    </source>
</evidence>
<feature type="disulfide bond" evidence="9">
    <location>
        <begin position="79"/>
        <end position="94"/>
    </location>
</feature>
<protein>
    <submittedName>
        <fullName evidence="14">Tumor necrosis factor receptor superfamily member 10B-like</fullName>
    </submittedName>
</protein>
<dbReference type="CDD" id="cd08315">
    <property type="entry name" value="Death_TRAILR_DR4_DR5"/>
    <property type="match status" value="1"/>
</dbReference>
<accession>A0A673K391</accession>
<keyword evidence="4" id="KW-0677">Repeat</keyword>
<keyword evidence="10" id="KW-1133">Transmembrane helix</keyword>
<dbReference type="AlphaFoldDB" id="A0A673K391"/>
<evidence type="ECO:0000256" key="9">
    <source>
        <dbReference type="PROSITE-ProRule" id="PRU00206"/>
    </source>
</evidence>
<dbReference type="GO" id="GO:0005886">
    <property type="term" value="C:plasma membrane"/>
    <property type="evidence" value="ECO:0007669"/>
    <property type="project" value="TreeGrafter"/>
</dbReference>
<dbReference type="PANTHER" id="PTHR46330">
    <property type="entry name" value="TUMOR NECROSIS FACTOR RECEPTOR SUPERFAMILY MEMBER 10B"/>
    <property type="match status" value="1"/>
</dbReference>
<proteinExistence type="predicted"/>
<evidence type="ECO:0000256" key="7">
    <source>
        <dbReference type="ARBA" id="ARBA00023170"/>
    </source>
</evidence>
<feature type="disulfide bond" evidence="9">
    <location>
        <begin position="138"/>
        <end position="151"/>
    </location>
</feature>
<dbReference type="InterPro" id="IPR000488">
    <property type="entry name" value="Death_dom"/>
</dbReference>
<sequence length="406" mass="45840">MRYNIFLVFLLLNLIHAAKSHLDLAWAQRSIKNRSSRDVSCREGMEYEHDNICCLHCPAGTYVKKACLTVSEKGVCEPCEFDTYTEHDNGLRKCLSCSKCRIDHETTAKCTSTQNTRCKCKQGSFCLPDQACEVCKKCSRCKIDEETVKSCTDISNTVCRKRSSLGSSSSVTFIVVVPLIAMLAIIVVIVYWTKSKPSKTAVTSRSPREMIKICMGDSEEVKEEWQNAHNSMIDDSSQLQPFLEQNYAVGTNIPDSSHNYKQFLLCWFPHSLLASAQSFPAALPAAAPYAAGPPALVADAMFSLCITFSGEESLKKTFDFFEEMDVHYHNRFFRFIGLSDNSIKSAESLFPEDRIYELLKIWMEKEGLKADFNSLIEALIYLDQRLSAENIIAKAISNGYFKYEDE</sequence>
<name>A0A673K391_9TELE</name>
<dbReference type="Pfam" id="PF00020">
    <property type="entry name" value="TNFR_c6"/>
    <property type="match status" value="2"/>
</dbReference>
<feature type="signal peptide" evidence="11">
    <location>
        <begin position="1"/>
        <end position="20"/>
    </location>
</feature>
<dbReference type="Gene3D" id="2.10.50.10">
    <property type="entry name" value="Tumor Necrosis Factor Receptor, subunit A, domain 2"/>
    <property type="match status" value="2"/>
</dbReference>
<feature type="repeat" description="TNFR-Cys" evidence="9">
    <location>
        <begin position="78"/>
        <end position="118"/>
    </location>
</feature>
<keyword evidence="7" id="KW-0675">Receptor</keyword>
<feature type="domain" description="TNFR-Cys" evidence="13">
    <location>
        <begin position="119"/>
        <end position="159"/>
    </location>
</feature>
<evidence type="ECO:0000256" key="4">
    <source>
        <dbReference type="ARBA" id="ARBA00022737"/>
    </source>
</evidence>
<dbReference type="SUPFAM" id="SSF47986">
    <property type="entry name" value="DEATH domain"/>
    <property type="match status" value="1"/>
</dbReference>